<proteinExistence type="predicted"/>
<sequence length="201" mass="22242">MKRTDFYAELEASRKIASVKEEKFLEKALDAGVGAVVLSIGNIGNIARYVQLYKSHGILVFVHPERIGGMSQDKDGIAFLARCVKPDGIVTTRNNLVKQAKKHGLLTVQRFFLVDSDAIKSSLESVRETAPDAVEIMPGLLPEFITEFRRHISVPVIAGGLLSNRNQMVEALRYGAIAVSMGNHRLWKEKVNDEPYPLPAV</sequence>
<keyword evidence="1" id="KW-0804">Transcription</keyword>
<dbReference type="PIRSF" id="PIRSF016897">
    <property type="entry name" value="GlpP"/>
    <property type="match status" value="1"/>
</dbReference>
<dbReference type="PANTHER" id="PTHR35787:SF1">
    <property type="entry name" value="GLYCEROL UPTAKE OPERON ANTITERMINATOR REGULATORY PROTEIN"/>
    <property type="match status" value="1"/>
</dbReference>
<dbReference type="OrthoDB" id="9799580at2"/>
<dbReference type="GO" id="GO:0003723">
    <property type="term" value="F:RNA binding"/>
    <property type="evidence" value="ECO:0007669"/>
    <property type="project" value="UniProtKB-KW"/>
</dbReference>
<accession>A0A0D1VCB5</accession>
<dbReference type="GO" id="GO:0006355">
    <property type="term" value="P:regulation of DNA-templated transcription"/>
    <property type="evidence" value="ECO:0007669"/>
    <property type="project" value="InterPro"/>
</dbReference>
<dbReference type="RefSeq" id="WP_043065350.1">
    <property type="nucleotide sequence ID" value="NZ_BJOA01000080.1"/>
</dbReference>
<dbReference type="AlphaFoldDB" id="A0A0D1VCB5"/>
<dbReference type="Proteomes" id="UP000037269">
    <property type="component" value="Unassembled WGS sequence"/>
</dbReference>
<keyword evidence="4" id="KW-1185">Reference proteome</keyword>
<evidence type="ECO:0000313" key="3">
    <source>
        <dbReference type="EMBL" id="SDJ66085.1"/>
    </source>
</evidence>
<evidence type="ECO:0000313" key="5">
    <source>
        <dbReference type="Proteomes" id="UP000182836"/>
    </source>
</evidence>
<keyword evidence="1" id="KW-0694">RNA-binding</keyword>
<dbReference type="InterPro" id="IPR013785">
    <property type="entry name" value="Aldolase_TIM"/>
</dbReference>
<evidence type="ECO:0000313" key="2">
    <source>
        <dbReference type="EMBL" id="KON93238.1"/>
    </source>
</evidence>
<comment type="function">
    <text evidence="1">Regulates expression of the glpD operon. In the presence of glycerol 3-phosphate (G3P) causes antitermination of transcription of glpD at the inverted repeat of the leader region to enhance its transcription. Binds and stabilizes glpD leader mRNA.</text>
</comment>
<evidence type="ECO:0000313" key="4">
    <source>
        <dbReference type="Proteomes" id="UP000037269"/>
    </source>
</evidence>
<keyword evidence="1" id="KW-0805">Transcription regulation</keyword>
<dbReference type="EMBL" id="LGUG01000005">
    <property type="protein sequence ID" value="KON93238.1"/>
    <property type="molecule type" value="Genomic_DNA"/>
</dbReference>
<evidence type="ECO:0000256" key="1">
    <source>
        <dbReference type="PIRNR" id="PIRNR016897"/>
    </source>
</evidence>
<dbReference type="Gene3D" id="3.20.20.70">
    <property type="entry name" value="Aldolase class I"/>
    <property type="match status" value="1"/>
</dbReference>
<dbReference type="GO" id="GO:0006071">
    <property type="term" value="P:glycerol metabolic process"/>
    <property type="evidence" value="ECO:0007669"/>
    <property type="project" value="UniProtKB-UniRule"/>
</dbReference>
<dbReference type="SUPFAM" id="SSF110391">
    <property type="entry name" value="GlpP-like"/>
    <property type="match status" value="1"/>
</dbReference>
<reference evidence="2 4" key="1">
    <citation type="submission" date="2015-07" db="EMBL/GenBank/DDBJ databases">
        <title>Fjat-14205 dsm 2895.</title>
        <authorList>
            <person name="Liu B."/>
            <person name="Wang J."/>
            <person name="Zhu Y."/>
            <person name="Liu G."/>
            <person name="Chen Q."/>
            <person name="Chen Z."/>
            <person name="Lan J."/>
            <person name="Che J."/>
            <person name="Ge C."/>
            <person name="Shi H."/>
            <person name="Pan Z."/>
            <person name="Liu X."/>
        </authorList>
    </citation>
    <scope>NUCLEOTIDE SEQUENCE [LARGE SCALE GENOMIC DNA]</scope>
    <source>
        <strain evidence="2 4">DSM 2895</strain>
    </source>
</reference>
<name>A0A0D1VCB5_ANEMI</name>
<dbReference type="STRING" id="47500.AF333_26655"/>
<reference evidence="3 5" key="2">
    <citation type="submission" date="2016-10" db="EMBL/GenBank/DDBJ databases">
        <authorList>
            <person name="de Groot N.N."/>
        </authorList>
    </citation>
    <scope>NUCLEOTIDE SEQUENCE [LARGE SCALE GENOMIC DNA]</scope>
    <source>
        <strain evidence="3 5">DSM 2895</strain>
    </source>
</reference>
<protein>
    <recommendedName>
        <fullName evidence="1">Glycerol uptake operon antiterminator regulatory protein</fullName>
    </recommendedName>
</protein>
<dbReference type="Pfam" id="PF04309">
    <property type="entry name" value="G3P_antiterm"/>
    <property type="match status" value="1"/>
</dbReference>
<organism evidence="2 4">
    <name type="scientific">Aneurinibacillus migulanus</name>
    <name type="common">Bacillus migulanus</name>
    <dbReference type="NCBI Taxonomy" id="47500"/>
    <lineage>
        <taxon>Bacteria</taxon>
        <taxon>Bacillati</taxon>
        <taxon>Bacillota</taxon>
        <taxon>Bacilli</taxon>
        <taxon>Bacillales</taxon>
        <taxon>Paenibacillaceae</taxon>
        <taxon>Aneurinibacillus group</taxon>
        <taxon>Aneurinibacillus</taxon>
    </lineage>
</organism>
<dbReference type="GeneID" id="42308709"/>
<gene>
    <name evidence="2" type="ORF">AF333_26655</name>
    <name evidence="3" type="ORF">SAMN04487909_12428</name>
</gene>
<dbReference type="InterPro" id="IPR006699">
    <property type="entry name" value="GlpP"/>
</dbReference>
<keyword evidence="1" id="KW-0319">Glycerol metabolism</keyword>
<dbReference type="PANTHER" id="PTHR35787">
    <property type="entry name" value="GLYCEROL UPTAKE OPERON ANTITERMINATOR REGULATORY PROTEIN"/>
    <property type="match status" value="1"/>
</dbReference>
<dbReference type="Proteomes" id="UP000182836">
    <property type="component" value="Unassembled WGS sequence"/>
</dbReference>
<dbReference type="EMBL" id="FNED01000024">
    <property type="protein sequence ID" value="SDJ66085.1"/>
    <property type="molecule type" value="Genomic_DNA"/>
</dbReference>
<dbReference type="PATRIC" id="fig|47500.12.peg.900"/>